<dbReference type="Pfam" id="PF04773">
    <property type="entry name" value="FecR"/>
    <property type="match status" value="1"/>
</dbReference>
<gene>
    <name evidence="4" type="ORF">MNBD_ALPHA05-134</name>
</gene>
<dbReference type="InterPro" id="IPR012373">
    <property type="entry name" value="Ferrdict_sens_TM"/>
</dbReference>
<dbReference type="InterPro" id="IPR006860">
    <property type="entry name" value="FecR"/>
</dbReference>
<reference evidence="4" key="1">
    <citation type="submission" date="2018-06" db="EMBL/GenBank/DDBJ databases">
        <authorList>
            <person name="Zhirakovskaya E."/>
        </authorList>
    </citation>
    <scope>NUCLEOTIDE SEQUENCE</scope>
</reference>
<dbReference type="EMBL" id="UOEH01000580">
    <property type="protein sequence ID" value="VAW07408.1"/>
    <property type="molecule type" value="Genomic_DNA"/>
</dbReference>
<evidence type="ECO:0000256" key="1">
    <source>
        <dbReference type="SAM" id="Phobius"/>
    </source>
</evidence>
<organism evidence="4">
    <name type="scientific">hydrothermal vent metagenome</name>
    <dbReference type="NCBI Taxonomy" id="652676"/>
    <lineage>
        <taxon>unclassified sequences</taxon>
        <taxon>metagenomes</taxon>
        <taxon>ecological metagenomes</taxon>
    </lineage>
</organism>
<dbReference type="PIRSF" id="PIRSF018266">
    <property type="entry name" value="FecR"/>
    <property type="match status" value="1"/>
</dbReference>
<dbReference type="InterPro" id="IPR032623">
    <property type="entry name" value="FecR_N"/>
</dbReference>
<dbReference type="PANTHER" id="PTHR30273:SF2">
    <property type="entry name" value="PROTEIN FECR"/>
    <property type="match status" value="1"/>
</dbReference>
<dbReference type="GO" id="GO:0016989">
    <property type="term" value="F:sigma factor antagonist activity"/>
    <property type="evidence" value="ECO:0007669"/>
    <property type="project" value="TreeGrafter"/>
</dbReference>
<dbReference type="Gene3D" id="2.60.120.1440">
    <property type="match status" value="1"/>
</dbReference>
<dbReference type="Pfam" id="PF16220">
    <property type="entry name" value="DUF4880"/>
    <property type="match status" value="1"/>
</dbReference>
<evidence type="ECO:0000259" key="2">
    <source>
        <dbReference type="Pfam" id="PF04773"/>
    </source>
</evidence>
<keyword evidence="1" id="KW-0812">Transmembrane</keyword>
<evidence type="ECO:0000259" key="3">
    <source>
        <dbReference type="Pfam" id="PF16220"/>
    </source>
</evidence>
<sequence>MNRAEWHNLSESAQVAATQWHVRLTSLDATDEEYEAFASWLAADAEHAVAYSCVETLSGQIEILARHDNTGLDHLIEDNKTPVAPPSAYMHSFPPRFAIAASLAVVFAVAAAFVGYNRLNPALEQFAIAAPAAQFRTAHLSDGSTIVLAPGAELKGEFSKSQRRIIYLSGVSFFDVESNLKRPFSIALAEQTVTVVGTKFEIASFDNHQSVAVAEGVVAVSPARAAKETGTRLSAGEQILFSNTAPEGVRSTTPLMEIGVWRAGYFEFGDADVEMIAGKLNEFYGSPLYVVDQGTVSDVRFSGIITLSDPAGTAQRLSELMPLEAITTENGFLLTRAREAQE</sequence>
<feature type="transmembrane region" description="Helical" evidence="1">
    <location>
        <begin position="97"/>
        <end position="116"/>
    </location>
</feature>
<keyword evidence="1" id="KW-0472">Membrane</keyword>
<accession>A0A3B0SPL6</accession>
<keyword evidence="1" id="KW-1133">Transmembrane helix</keyword>
<evidence type="ECO:0000313" key="4">
    <source>
        <dbReference type="EMBL" id="VAW07408.1"/>
    </source>
</evidence>
<name>A0A3B0SPL6_9ZZZZ</name>
<feature type="domain" description="FecR N-terminal" evidence="3">
    <location>
        <begin position="16"/>
        <end position="57"/>
    </location>
</feature>
<proteinExistence type="predicted"/>
<protein>
    <submittedName>
        <fullName evidence="4">Uncharacterized protein</fullName>
    </submittedName>
</protein>
<dbReference type="AlphaFoldDB" id="A0A3B0SPL6"/>
<dbReference type="PANTHER" id="PTHR30273">
    <property type="entry name" value="PERIPLASMIC SIGNAL SENSOR AND SIGMA FACTOR ACTIVATOR FECR-RELATED"/>
    <property type="match status" value="1"/>
</dbReference>
<feature type="domain" description="FecR protein" evidence="2">
    <location>
        <begin position="131"/>
        <end position="218"/>
    </location>
</feature>